<dbReference type="InterPro" id="IPR001048">
    <property type="entry name" value="Asp/Glu/Uridylate_kinase"/>
</dbReference>
<keyword evidence="6 8" id="KW-0067">ATP-binding</keyword>
<comment type="pathway">
    <text evidence="10">Amino-acid biosynthesis; L-methionine biosynthesis via de novo pathway; L-homoserine from L-aspartate: step 1/3.</text>
</comment>
<dbReference type="InterPro" id="IPR045865">
    <property type="entry name" value="ACT-like_dom_sf"/>
</dbReference>
<dbReference type="PANTHER" id="PTHR21499">
    <property type="entry name" value="ASPARTATE KINASE"/>
    <property type="match status" value="1"/>
</dbReference>
<gene>
    <name evidence="12" type="ORF">ALGA_2309</name>
</gene>
<evidence type="ECO:0000256" key="10">
    <source>
        <dbReference type="RuleBase" id="RU004249"/>
    </source>
</evidence>
<dbReference type="UniPathway" id="UPA00034">
    <property type="reaction ID" value="UER00015"/>
</dbReference>
<dbReference type="Gene3D" id="3.30.70.260">
    <property type="match status" value="1"/>
</dbReference>
<name>A0A1Y1CN00_9BACT</name>
<comment type="pathway">
    <text evidence="1 10">Amino-acid biosynthesis; L-lysine biosynthesis via DAP pathway; (S)-tetrahydrodipicolinate from L-aspartate: step 1/4.</text>
</comment>
<dbReference type="Proteomes" id="UP000218267">
    <property type="component" value="Chromosome"/>
</dbReference>
<feature type="domain" description="Aspartate/glutamate/uridylate kinase" evidence="11">
    <location>
        <begin position="3"/>
        <end position="278"/>
    </location>
</feature>
<dbReference type="SUPFAM" id="SSF55021">
    <property type="entry name" value="ACT-like"/>
    <property type="match status" value="1"/>
</dbReference>
<comment type="pathway">
    <text evidence="10">Amino-acid biosynthesis; L-threonine biosynthesis; L-threonine from L-aspartate: step 1/5.</text>
</comment>
<dbReference type="InterPro" id="IPR001341">
    <property type="entry name" value="Asp_kinase"/>
</dbReference>
<proteinExistence type="inferred from homology"/>
<evidence type="ECO:0000256" key="2">
    <source>
        <dbReference type="ARBA" id="ARBA00010122"/>
    </source>
</evidence>
<dbReference type="SUPFAM" id="SSF53633">
    <property type="entry name" value="Carbamate kinase-like"/>
    <property type="match status" value="1"/>
</dbReference>
<evidence type="ECO:0000256" key="7">
    <source>
        <dbReference type="ARBA" id="ARBA00047872"/>
    </source>
</evidence>
<dbReference type="GO" id="GO:0009089">
    <property type="term" value="P:lysine biosynthetic process via diaminopimelate"/>
    <property type="evidence" value="ECO:0007669"/>
    <property type="project" value="UniProtKB-UniPathway"/>
</dbReference>
<dbReference type="GO" id="GO:0005524">
    <property type="term" value="F:ATP binding"/>
    <property type="evidence" value="ECO:0007669"/>
    <property type="project" value="UniProtKB-KW"/>
</dbReference>
<dbReference type="AlphaFoldDB" id="A0A1Y1CN00"/>
<dbReference type="EC" id="2.7.2.4" evidence="9"/>
<dbReference type="UniPathway" id="UPA00051">
    <property type="reaction ID" value="UER00462"/>
</dbReference>
<dbReference type="UniPathway" id="UPA00050">
    <property type="reaction ID" value="UER00461"/>
</dbReference>
<feature type="binding site" evidence="8">
    <location>
        <begin position="257"/>
        <end position="258"/>
    </location>
    <ligand>
        <name>ATP</name>
        <dbReference type="ChEBI" id="CHEBI:30616"/>
    </ligand>
</feature>
<dbReference type="Gene3D" id="3.40.1160.10">
    <property type="entry name" value="Acetylglutamate kinase-like"/>
    <property type="match status" value="1"/>
</dbReference>
<evidence type="ECO:0000256" key="3">
    <source>
        <dbReference type="ARBA" id="ARBA00022679"/>
    </source>
</evidence>
<evidence type="ECO:0000313" key="13">
    <source>
        <dbReference type="Proteomes" id="UP000218267"/>
    </source>
</evidence>
<dbReference type="InterPro" id="IPR005260">
    <property type="entry name" value="Asp_kin_monofn"/>
</dbReference>
<dbReference type="PIRSF" id="PIRSF000726">
    <property type="entry name" value="Asp_kin"/>
    <property type="match status" value="1"/>
</dbReference>
<evidence type="ECO:0000259" key="11">
    <source>
        <dbReference type="Pfam" id="PF00696"/>
    </source>
</evidence>
<reference evidence="12 13" key="1">
    <citation type="journal article" date="2018" name="Mar. Genomics">
        <title>Complete genome sequence of Marinifilaceae bacterium strain SPP2, isolated from the Antarctic marine sediment.</title>
        <authorList>
            <person name="Watanabe M."/>
            <person name="Kojima H."/>
            <person name="Fukui M."/>
        </authorList>
    </citation>
    <scope>NUCLEOTIDE SEQUENCE [LARGE SCALE GENOMIC DNA]</scope>
    <source>
        <strain evidence="12 13">SPP2</strain>
    </source>
</reference>
<keyword evidence="13" id="KW-1185">Reference proteome</keyword>
<dbReference type="RefSeq" id="WP_096429482.1">
    <property type="nucleotide sequence ID" value="NZ_AP018042.1"/>
</dbReference>
<accession>A0A1Y1CN00</accession>
<dbReference type="GO" id="GO:0009090">
    <property type="term" value="P:homoserine biosynthetic process"/>
    <property type="evidence" value="ECO:0007669"/>
    <property type="project" value="TreeGrafter"/>
</dbReference>
<evidence type="ECO:0000313" key="12">
    <source>
        <dbReference type="EMBL" id="BAX80641.1"/>
    </source>
</evidence>
<keyword evidence="10" id="KW-0028">Amino-acid biosynthesis</keyword>
<organism evidence="12 13">
    <name type="scientific">Labilibaculum antarcticum</name>
    <dbReference type="NCBI Taxonomy" id="1717717"/>
    <lineage>
        <taxon>Bacteria</taxon>
        <taxon>Pseudomonadati</taxon>
        <taxon>Bacteroidota</taxon>
        <taxon>Bacteroidia</taxon>
        <taxon>Marinilabiliales</taxon>
        <taxon>Marinifilaceae</taxon>
        <taxon>Labilibaculum</taxon>
    </lineage>
</organism>
<evidence type="ECO:0000256" key="8">
    <source>
        <dbReference type="PIRSR" id="PIRSR000726-1"/>
    </source>
</evidence>
<protein>
    <recommendedName>
        <fullName evidence="9">Aspartokinase</fullName>
        <ecNumber evidence="9">2.7.2.4</ecNumber>
    </recommendedName>
</protein>
<dbReference type="KEGG" id="mbas:ALGA_2309"/>
<dbReference type="InterPro" id="IPR036393">
    <property type="entry name" value="AceGlu_kinase-like_sf"/>
</dbReference>
<evidence type="ECO:0000256" key="9">
    <source>
        <dbReference type="RuleBase" id="RU003448"/>
    </source>
</evidence>
<evidence type="ECO:0000256" key="5">
    <source>
        <dbReference type="ARBA" id="ARBA00022777"/>
    </source>
</evidence>
<dbReference type="PANTHER" id="PTHR21499:SF59">
    <property type="entry name" value="ASPARTOKINASE"/>
    <property type="match status" value="1"/>
</dbReference>
<sequence length="418" mass="47963">MNIFKFGGASVNSADGVRNFVKIVQYYREEMVIVLSAMGKTTNALEEIVDAFVSKQEGIDSKVLSLQKYHTNIINELFPKKDDRVFLKVESFFEQLRAYLQKSPSLIYEFDYDQIVCFGELISTTIVSEYLRLSGTPNKWVDIRTCLKTDDTYKEGRIDWELSQKLVPQTFGFTNTFVYITQGFLGGTTTNQTTTLGREGSDYTAAILSYILDVDKLAIWKDVPGIMNADPKWLSDAQKLERISYQEAIELAFYGAKVIHPKTIQPIRKKKIPLQVRSFLDINESGTLISMAYKKQDQLIPVYIRKQDQVLISIRPCDFSFILEENLSALFSIFAKHRTKVNLIQNSAISFSVCVDNSDRRLKNLIAEISINFEVKYNENVELITIRHHNSEAVERMTNGRQILLEQRSRDTAQFVLL</sequence>
<keyword evidence="4 8" id="KW-0547">Nucleotide-binding</keyword>
<keyword evidence="3 9" id="KW-0808">Transferase</keyword>
<dbReference type="EMBL" id="AP018042">
    <property type="protein sequence ID" value="BAX80641.1"/>
    <property type="molecule type" value="Genomic_DNA"/>
</dbReference>
<dbReference type="GO" id="GO:0004072">
    <property type="term" value="F:aspartate kinase activity"/>
    <property type="evidence" value="ECO:0007669"/>
    <property type="project" value="UniProtKB-EC"/>
</dbReference>
<reference evidence="13" key="2">
    <citation type="journal article" date="2020" name="Antonie Van Leeuwenhoek">
        <title>Labilibaculum antarcticum sp. nov., a novel facultative anaerobic, psychrotorelant bacterium isolated from marine sediment of Antarctica.</title>
        <authorList>
            <person name="Watanabe M."/>
            <person name="Kojima H."/>
            <person name="Fukui M."/>
        </authorList>
    </citation>
    <scope>NUCLEOTIDE SEQUENCE [LARGE SCALE GENOMIC DNA]</scope>
    <source>
        <strain evidence="13">SPP2</strain>
    </source>
</reference>
<dbReference type="NCBIfam" id="TIGR00657">
    <property type="entry name" value="asp_kinases"/>
    <property type="match status" value="1"/>
</dbReference>
<evidence type="ECO:0000256" key="6">
    <source>
        <dbReference type="ARBA" id="ARBA00022840"/>
    </source>
</evidence>
<dbReference type="Pfam" id="PF00696">
    <property type="entry name" value="AA_kinase"/>
    <property type="match status" value="1"/>
</dbReference>
<evidence type="ECO:0000256" key="4">
    <source>
        <dbReference type="ARBA" id="ARBA00022741"/>
    </source>
</evidence>
<dbReference type="GO" id="GO:0005829">
    <property type="term" value="C:cytosol"/>
    <property type="evidence" value="ECO:0007669"/>
    <property type="project" value="TreeGrafter"/>
</dbReference>
<evidence type="ECO:0000256" key="1">
    <source>
        <dbReference type="ARBA" id="ARBA00004766"/>
    </source>
</evidence>
<keyword evidence="5 9" id="KW-0418">Kinase</keyword>
<dbReference type="Gene3D" id="1.20.120.1320">
    <property type="entry name" value="Aspartokinase, catalytic domain"/>
    <property type="match status" value="1"/>
</dbReference>
<dbReference type="OrthoDB" id="9799110at2"/>
<dbReference type="GO" id="GO:0009088">
    <property type="term" value="P:threonine biosynthetic process"/>
    <property type="evidence" value="ECO:0007669"/>
    <property type="project" value="UniProtKB-UniPathway"/>
</dbReference>
<comment type="similarity">
    <text evidence="2 9">Belongs to the aspartokinase family.</text>
</comment>
<comment type="catalytic activity">
    <reaction evidence="7 9">
        <text>L-aspartate + ATP = 4-phospho-L-aspartate + ADP</text>
        <dbReference type="Rhea" id="RHEA:23776"/>
        <dbReference type="ChEBI" id="CHEBI:29991"/>
        <dbReference type="ChEBI" id="CHEBI:30616"/>
        <dbReference type="ChEBI" id="CHEBI:57535"/>
        <dbReference type="ChEBI" id="CHEBI:456216"/>
        <dbReference type="EC" id="2.7.2.4"/>
    </reaction>
</comment>
<dbReference type="InterPro" id="IPR042199">
    <property type="entry name" value="AsparK_Bifunc_asparK/hSer_DH"/>
</dbReference>